<protein>
    <recommendedName>
        <fullName evidence="1">HTH cro/C1-type domain-containing protein</fullName>
    </recommendedName>
</protein>
<dbReference type="STRING" id="1907941.BKE30_12145"/>
<dbReference type="OrthoDB" id="129597at2"/>
<dbReference type="AlphaFoldDB" id="A0A1S8CTM5"/>
<dbReference type="Proteomes" id="UP000192132">
    <property type="component" value="Unassembled WGS sequence"/>
</dbReference>
<keyword evidence="3" id="KW-1185">Reference proteome</keyword>
<dbReference type="InterPro" id="IPR010982">
    <property type="entry name" value="Lambda_DNA-bd_dom_sf"/>
</dbReference>
<dbReference type="GO" id="GO:0003677">
    <property type="term" value="F:DNA binding"/>
    <property type="evidence" value="ECO:0007669"/>
    <property type="project" value="InterPro"/>
</dbReference>
<dbReference type="PROSITE" id="PS50943">
    <property type="entry name" value="HTH_CROC1"/>
    <property type="match status" value="1"/>
</dbReference>
<evidence type="ECO:0000313" key="3">
    <source>
        <dbReference type="Proteomes" id="UP000192132"/>
    </source>
</evidence>
<accession>A0A1S8CTM5</accession>
<feature type="domain" description="HTH cro/C1-type" evidence="1">
    <location>
        <begin position="48"/>
        <end position="100"/>
    </location>
</feature>
<sequence>MKNNHKLSKKHAVKAHHFALAPHKAKKQYLIPLEVVNAVFDEKSTSTRAWRKYLGLRKKHLAQQLEISKDQYSRLEAKKKPSRALLRQVATAMGIHVRQLDF</sequence>
<dbReference type="Gene3D" id="1.10.260.40">
    <property type="entry name" value="lambda repressor-like DNA-binding domains"/>
    <property type="match status" value="1"/>
</dbReference>
<dbReference type="Pfam" id="PF01381">
    <property type="entry name" value="HTH_3"/>
    <property type="match status" value="1"/>
</dbReference>
<evidence type="ECO:0000259" key="1">
    <source>
        <dbReference type="PROSITE" id="PS50943"/>
    </source>
</evidence>
<dbReference type="InterPro" id="IPR001387">
    <property type="entry name" value="Cro/C1-type_HTH"/>
</dbReference>
<dbReference type="CDD" id="cd00093">
    <property type="entry name" value="HTH_XRE"/>
    <property type="match status" value="1"/>
</dbReference>
<comment type="caution">
    <text evidence="2">The sequence shown here is derived from an EMBL/GenBank/DDBJ whole genome shotgun (WGS) entry which is preliminary data.</text>
</comment>
<evidence type="ECO:0000313" key="2">
    <source>
        <dbReference type="EMBL" id="ONG38562.1"/>
    </source>
</evidence>
<proteinExistence type="predicted"/>
<dbReference type="EMBL" id="MLCN01000031">
    <property type="protein sequence ID" value="ONG38562.1"/>
    <property type="molecule type" value="Genomic_DNA"/>
</dbReference>
<dbReference type="SUPFAM" id="SSF47413">
    <property type="entry name" value="lambda repressor-like DNA-binding domains"/>
    <property type="match status" value="1"/>
</dbReference>
<dbReference type="SMART" id="SM00530">
    <property type="entry name" value="HTH_XRE"/>
    <property type="match status" value="1"/>
</dbReference>
<gene>
    <name evidence="2" type="ORF">BKE30_12145</name>
</gene>
<name>A0A1S8CTM5_9GAMM</name>
<dbReference type="RefSeq" id="WP_076878876.1">
    <property type="nucleotide sequence ID" value="NZ_MLCN01000031.1"/>
</dbReference>
<reference evidence="2 3" key="1">
    <citation type="submission" date="2016-10" db="EMBL/GenBank/DDBJ databases">
        <title>Draft Genome sequence of Alkanindiges sp. strain H1.</title>
        <authorList>
            <person name="Subhash Y."/>
            <person name="Lee S."/>
        </authorList>
    </citation>
    <scope>NUCLEOTIDE SEQUENCE [LARGE SCALE GENOMIC DNA]</scope>
    <source>
        <strain evidence="2 3">H1</strain>
    </source>
</reference>
<organism evidence="2 3">
    <name type="scientific">Alkanindiges hydrocarboniclasticus</name>
    <dbReference type="NCBI Taxonomy" id="1907941"/>
    <lineage>
        <taxon>Bacteria</taxon>
        <taxon>Pseudomonadati</taxon>
        <taxon>Pseudomonadota</taxon>
        <taxon>Gammaproteobacteria</taxon>
        <taxon>Moraxellales</taxon>
        <taxon>Moraxellaceae</taxon>
        <taxon>Alkanindiges</taxon>
    </lineage>
</organism>